<reference evidence="3 4" key="1">
    <citation type="submission" date="2024-02" db="EMBL/GenBank/DDBJ databases">
        <title>High-quality chromosome-scale genome assembly of Pensacola bahiagrass (Paspalum notatum Flugge var. saurae).</title>
        <authorList>
            <person name="Vega J.M."/>
            <person name="Podio M."/>
            <person name="Orjuela J."/>
            <person name="Siena L.A."/>
            <person name="Pessino S.C."/>
            <person name="Combes M.C."/>
            <person name="Mariac C."/>
            <person name="Albertini E."/>
            <person name="Pupilli F."/>
            <person name="Ortiz J.P.A."/>
            <person name="Leblanc O."/>
        </authorList>
    </citation>
    <scope>NUCLEOTIDE SEQUENCE [LARGE SCALE GENOMIC DNA]</scope>
    <source>
        <strain evidence="3">R1</strain>
        <tissue evidence="3">Leaf</tissue>
    </source>
</reference>
<evidence type="ECO:0000259" key="2">
    <source>
        <dbReference type="Pfam" id="PF10551"/>
    </source>
</evidence>
<dbReference type="AlphaFoldDB" id="A0AAQ3TT39"/>
<protein>
    <recommendedName>
        <fullName evidence="2">MULE transposase domain-containing protein</fullName>
    </recommendedName>
</protein>
<feature type="domain" description="MULE transposase" evidence="2">
    <location>
        <begin position="414"/>
        <end position="506"/>
    </location>
</feature>
<feature type="compositionally biased region" description="Polar residues" evidence="1">
    <location>
        <begin position="154"/>
        <end position="175"/>
    </location>
</feature>
<evidence type="ECO:0000256" key="1">
    <source>
        <dbReference type="SAM" id="MobiDB-lite"/>
    </source>
</evidence>
<dbReference type="PANTHER" id="PTHR47718:SF5">
    <property type="entry name" value="PROTEIN FAR1-RELATED SEQUENCE 8-LIKE"/>
    <property type="match status" value="1"/>
</dbReference>
<evidence type="ECO:0000313" key="4">
    <source>
        <dbReference type="Proteomes" id="UP001341281"/>
    </source>
</evidence>
<keyword evidence="4" id="KW-1185">Reference proteome</keyword>
<feature type="region of interest" description="Disordered" evidence="1">
    <location>
        <begin position="144"/>
        <end position="182"/>
    </location>
</feature>
<dbReference type="InterPro" id="IPR018289">
    <property type="entry name" value="MULE_transposase_dom"/>
</dbReference>
<proteinExistence type="predicted"/>
<organism evidence="3 4">
    <name type="scientific">Paspalum notatum var. saurae</name>
    <dbReference type="NCBI Taxonomy" id="547442"/>
    <lineage>
        <taxon>Eukaryota</taxon>
        <taxon>Viridiplantae</taxon>
        <taxon>Streptophyta</taxon>
        <taxon>Embryophyta</taxon>
        <taxon>Tracheophyta</taxon>
        <taxon>Spermatophyta</taxon>
        <taxon>Magnoliopsida</taxon>
        <taxon>Liliopsida</taxon>
        <taxon>Poales</taxon>
        <taxon>Poaceae</taxon>
        <taxon>PACMAD clade</taxon>
        <taxon>Panicoideae</taxon>
        <taxon>Andropogonodae</taxon>
        <taxon>Paspaleae</taxon>
        <taxon>Paspalinae</taxon>
        <taxon>Paspalum</taxon>
    </lineage>
</organism>
<accession>A0AAQ3TT39</accession>
<gene>
    <name evidence="3" type="ORF">U9M48_026766</name>
</gene>
<sequence>MIEGKTDCRNYLCNHYGSDHTQEYLNTGSRTEDQHAIMHNAMFGLGDQLARDHYDQMGCDDLNYVQGGYTGLIFEQIRNSQEKTETGMAVQMSEEMCGSFTSMLMGDDITKGDALDLFRFGNLFENPSYHSNTMHRNNTIPMQVQATHKDQRHTQSTSTANGSDAHSEDISNPNWINDEASGYDEPQSHFDIFNHMDLEEDEPQPDHHEDHMAIDVSLHPNPSEMLLMGKGKELLSAQHDCTTEPNGSQELTEKEIEDFIENEQKAASEGNNADIASVYTPQVGMEFRDRYDAHYFFAFYGGQKYMTDMERAMIRTLTHNNIPTRKMIAILSHLRGGITALPYKKKDVSNYRTKINREVSCTDMSQVLSYFMQMKSEDPTFIYKIDLDEDKRLKNLFWSNGSAMKYYAEYGDFVSFDTTHMTNRYNLPFAPFVGVTGHAQTCVFGCAFLHDQTVGTFKWVFEAFLEAMGGKHPKTIITDQDNAMRAAIKLVFPDTVHRNCFFHIKNKCYSKNGKVFASNEGLMEEFEDTVNNSLTKEEFECLWTKMIADYGLENNNYFTRMWETREQFIPV</sequence>
<dbReference type="EMBL" id="CP144750">
    <property type="protein sequence ID" value="WVZ79155.1"/>
    <property type="molecule type" value="Genomic_DNA"/>
</dbReference>
<evidence type="ECO:0000313" key="3">
    <source>
        <dbReference type="EMBL" id="WVZ79155.1"/>
    </source>
</evidence>
<name>A0AAQ3TT39_PASNO</name>
<dbReference type="Proteomes" id="UP001341281">
    <property type="component" value="Chromosome 06"/>
</dbReference>
<dbReference type="Pfam" id="PF10551">
    <property type="entry name" value="MULE"/>
    <property type="match status" value="1"/>
</dbReference>
<dbReference type="PANTHER" id="PTHR47718">
    <property type="entry name" value="OS01G0519700 PROTEIN"/>
    <property type="match status" value="1"/>
</dbReference>